<dbReference type="EMBL" id="CP089983">
    <property type="protein sequence ID" value="WXB03947.1"/>
    <property type="molecule type" value="Genomic_DNA"/>
</dbReference>
<evidence type="ECO:0000313" key="1">
    <source>
        <dbReference type="EMBL" id="WXB03947.1"/>
    </source>
</evidence>
<dbReference type="Proteomes" id="UP001374803">
    <property type="component" value="Chromosome"/>
</dbReference>
<sequence>MPSLIGRFAFGLSVLLVSTTLLACKKKVDADQCTQLIDRYATLVVRERFPDASADQIQAERTRERDEARGDENFRSCVSEVTEMEFKCAMSAQTTGALEKCLE</sequence>
<evidence type="ECO:0008006" key="3">
    <source>
        <dbReference type="Google" id="ProtNLM"/>
    </source>
</evidence>
<organism evidence="1 2">
    <name type="scientific">Pendulispora rubella</name>
    <dbReference type="NCBI Taxonomy" id="2741070"/>
    <lineage>
        <taxon>Bacteria</taxon>
        <taxon>Pseudomonadati</taxon>
        <taxon>Myxococcota</taxon>
        <taxon>Myxococcia</taxon>
        <taxon>Myxococcales</taxon>
        <taxon>Sorangiineae</taxon>
        <taxon>Pendulisporaceae</taxon>
        <taxon>Pendulispora</taxon>
    </lineage>
</organism>
<proteinExistence type="predicted"/>
<dbReference type="RefSeq" id="WP_394833581.1">
    <property type="nucleotide sequence ID" value="NZ_CP089929.1"/>
</dbReference>
<reference evidence="1" key="1">
    <citation type="submission" date="2021-12" db="EMBL/GenBank/DDBJ databases">
        <title>Discovery of the Pendulisporaceae a myxobacterial family with distinct sporulation behavior and unique specialized metabolism.</title>
        <authorList>
            <person name="Garcia R."/>
            <person name="Popoff A."/>
            <person name="Bader C.D."/>
            <person name="Loehr J."/>
            <person name="Walesch S."/>
            <person name="Walt C."/>
            <person name="Boldt J."/>
            <person name="Bunk B."/>
            <person name="Haeckl F.J.F.P.J."/>
            <person name="Gunesch A.P."/>
            <person name="Birkelbach J."/>
            <person name="Nuebel U."/>
            <person name="Pietschmann T."/>
            <person name="Bach T."/>
            <person name="Mueller R."/>
        </authorList>
    </citation>
    <scope>NUCLEOTIDE SEQUENCE</scope>
    <source>
        <strain evidence="1">MSr11367</strain>
    </source>
</reference>
<keyword evidence="2" id="KW-1185">Reference proteome</keyword>
<protein>
    <recommendedName>
        <fullName evidence="3">Lipoprotein</fullName>
    </recommendedName>
</protein>
<dbReference type="PROSITE" id="PS51257">
    <property type="entry name" value="PROKAR_LIPOPROTEIN"/>
    <property type="match status" value="1"/>
</dbReference>
<gene>
    <name evidence="1" type="ORF">LVJ94_44450</name>
</gene>
<name>A0ABZ2KZM7_9BACT</name>
<accession>A0ABZ2KZM7</accession>
<evidence type="ECO:0000313" key="2">
    <source>
        <dbReference type="Proteomes" id="UP001374803"/>
    </source>
</evidence>